<dbReference type="CDD" id="cd16917">
    <property type="entry name" value="HATPase_UhpB-NarQ-NarX-like"/>
    <property type="match status" value="1"/>
</dbReference>
<evidence type="ECO:0000313" key="7">
    <source>
        <dbReference type="EMBL" id="MBM7059065.1"/>
    </source>
</evidence>
<feature type="non-terminal residue" evidence="7">
    <location>
        <position position="94"/>
    </location>
</feature>
<comment type="catalytic activity">
    <reaction evidence="1">
        <text>ATP + protein L-histidine = ADP + protein N-phospho-L-histidine.</text>
        <dbReference type="EC" id="2.7.13.3"/>
    </reaction>
</comment>
<keyword evidence="5" id="KW-0902">Two-component regulatory system</keyword>
<proteinExistence type="predicted"/>
<dbReference type="Gene3D" id="3.30.565.10">
    <property type="entry name" value="Histidine kinase-like ATPase, C-terminal domain"/>
    <property type="match status" value="1"/>
</dbReference>
<keyword evidence="8" id="KW-1185">Reference proteome</keyword>
<dbReference type="Proteomes" id="UP000712045">
    <property type="component" value="Unassembled WGS sequence"/>
</dbReference>
<accession>A0ABS2I7V6</accession>
<dbReference type="RefSeq" id="WP_372448653.1">
    <property type="nucleotide sequence ID" value="NZ_JAFEUF010000587.1"/>
</dbReference>
<dbReference type="EC" id="2.7.13.3" evidence="2"/>
<dbReference type="GO" id="GO:0016301">
    <property type="term" value="F:kinase activity"/>
    <property type="evidence" value="ECO:0007669"/>
    <property type="project" value="UniProtKB-KW"/>
</dbReference>
<feature type="non-terminal residue" evidence="7">
    <location>
        <position position="1"/>
    </location>
</feature>
<organism evidence="7 8">
    <name type="scientific">Streptomyces durocortorensis</name>
    <dbReference type="NCBI Taxonomy" id="2811104"/>
    <lineage>
        <taxon>Bacteria</taxon>
        <taxon>Bacillati</taxon>
        <taxon>Actinomycetota</taxon>
        <taxon>Actinomycetes</taxon>
        <taxon>Kitasatosporales</taxon>
        <taxon>Streptomycetaceae</taxon>
        <taxon>Streptomyces</taxon>
    </lineage>
</organism>
<evidence type="ECO:0000256" key="4">
    <source>
        <dbReference type="ARBA" id="ARBA00022777"/>
    </source>
</evidence>
<dbReference type="PANTHER" id="PTHR24421">
    <property type="entry name" value="NITRATE/NITRITE SENSOR PROTEIN NARX-RELATED"/>
    <property type="match status" value="1"/>
</dbReference>
<name>A0ABS2I7V6_9ACTN</name>
<evidence type="ECO:0000256" key="3">
    <source>
        <dbReference type="ARBA" id="ARBA00022679"/>
    </source>
</evidence>
<evidence type="ECO:0000256" key="1">
    <source>
        <dbReference type="ARBA" id="ARBA00000085"/>
    </source>
</evidence>
<dbReference type="InterPro" id="IPR003594">
    <property type="entry name" value="HATPase_dom"/>
</dbReference>
<evidence type="ECO:0000259" key="6">
    <source>
        <dbReference type="Pfam" id="PF02518"/>
    </source>
</evidence>
<dbReference type="PANTHER" id="PTHR24421:SF10">
    <property type="entry name" value="NITRATE_NITRITE SENSOR PROTEIN NARQ"/>
    <property type="match status" value="1"/>
</dbReference>
<keyword evidence="3" id="KW-0808">Transferase</keyword>
<keyword evidence="4 7" id="KW-0418">Kinase</keyword>
<dbReference type="SUPFAM" id="SSF55874">
    <property type="entry name" value="ATPase domain of HSP90 chaperone/DNA topoisomerase II/histidine kinase"/>
    <property type="match status" value="1"/>
</dbReference>
<evidence type="ECO:0000256" key="2">
    <source>
        <dbReference type="ARBA" id="ARBA00012438"/>
    </source>
</evidence>
<gene>
    <name evidence="7" type="ORF">JS521_36175</name>
</gene>
<dbReference type="Pfam" id="PF02518">
    <property type="entry name" value="HATPase_c"/>
    <property type="match status" value="1"/>
</dbReference>
<dbReference type="InterPro" id="IPR050482">
    <property type="entry name" value="Sensor_HK_TwoCompSys"/>
</dbReference>
<comment type="caution">
    <text evidence="7">The sequence shown here is derived from an EMBL/GenBank/DDBJ whole genome shotgun (WGS) entry which is preliminary data.</text>
</comment>
<dbReference type="InterPro" id="IPR036890">
    <property type="entry name" value="HATPase_C_sf"/>
</dbReference>
<evidence type="ECO:0000256" key="5">
    <source>
        <dbReference type="ARBA" id="ARBA00023012"/>
    </source>
</evidence>
<dbReference type="EMBL" id="JAFEUF010000587">
    <property type="protein sequence ID" value="MBM7059065.1"/>
    <property type="molecule type" value="Genomic_DNA"/>
</dbReference>
<reference evidence="7 8" key="1">
    <citation type="submission" date="2021-02" db="EMBL/GenBank/DDBJ databases">
        <title>Genome Streptomyces sp. RHZ10.</title>
        <authorList>
            <person name="Besaury L."/>
        </authorList>
    </citation>
    <scope>NUCLEOTIDE SEQUENCE [LARGE SCALE GENOMIC DNA]</scope>
    <source>
        <strain evidence="7 8">RHZ10</strain>
    </source>
</reference>
<evidence type="ECO:0000313" key="8">
    <source>
        <dbReference type="Proteomes" id="UP000712045"/>
    </source>
</evidence>
<sequence>TCYRIVQESLNNVEAHSSAPEVTVSVRCSDDEVEVEVTDNGRPIRSAPSTGVGIVGMSERVEALGGTIEVGPRKVGGWRVRAVMPMRQSQDVRD</sequence>
<protein>
    <recommendedName>
        <fullName evidence="2">histidine kinase</fullName>
        <ecNumber evidence="2">2.7.13.3</ecNumber>
    </recommendedName>
</protein>
<feature type="domain" description="Histidine kinase/HSP90-like ATPase" evidence="6">
    <location>
        <begin position="3"/>
        <end position="87"/>
    </location>
</feature>